<dbReference type="AlphaFoldDB" id="A0A2W5Z8K8"/>
<reference evidence="10 11" key="1">
    <citation type="journal article" date="2017" name="Nature">
        <title>Atmospheric trace gases support primary production in Antarctic desert surface soil.</title>
        <authorList>
            <person name="Ji M."/>
            <person name="Greening C."/>
            <person name="Vanwonterghem I."/>
            <person name="Carere C.R."/>
            <person name="Bay S.K."/>
            <person name="Steen J.A."/>
            <person name="Montgomery K."/>
            <person name="Lines T."/>
            <person name="Beardall J."/>
            <person name="van Dorst J."/>
            <person name="Snape I."/>
            <person name="Stott M.B."/>
            <person name="Hugenholtz P."/>
            <person name="Ferrari B.C."/>
        </authorList>
    </citation>
    <scope>NUCLEOTIDE SEQUENCE [LARGE SCALE GENOMIC DNA]</scope>
    <source>
        <strain evidence="10">RRmetagenome_bin12</strain>
    </source>
</reference>
<dbReference type="InterPro" id="IPR001091">
    <property type="entry name" value="RM_Methyltransferase"/>
</dbReference>
<gene>
    <name evidence="10" type="ORF">DLM65_05395</name>
</gene>
<comment type="catalytic activity">
    <reaction evidence="7">
        <text>a 2'-deoxycytidine in DNA + S-adenosyl-L-methionine = an N(4)-methyl-2'-deoxycytidine in DNA + S-adenosyl-L-homocysteine + H(+)</text>
        <dbReference type="Rhea" id="RHEA:16857"/>
        <dbReference type="Rhea" id="RHEA-COMP:11369"/>
        <dbReference type="Rhea" id="RHEA-COMP:13674"/>
        <dbReference type="ChEBI" id="CHEBI:15378"/>
        <dbReference type="ChEBI" id="CHEBI:57856"/>
        <dbReference type="ChEBI" id="CHEBI:59789"/>
        <dbReference type="ChEBI" id="CHEBI:85452"/>
        <dbReference type="ChEBI" id="CHEBI:137933"/>
        <dbReference type="EC" id="2.1.1.113"/>
    </reaction>
</comment>
<keyword evidence="6" id="KW-0238">DNA-binding</keyword>
<name>A0A2W5Z8K8_9BACT</name>
<keyword evidence="3" id="KW-0808">Transferase</keyword>
<organism evidence="10 11">
    <name type="scientific">Candidatus Aeolococcus gillhamiae</name>
    <dbReference type="NCBI Taxonomy" id="3127015"/>
    <lineage>
        <taxon>Bacteria</taxon>
        <taxon>Bacillati</taxon>
        <taxon>Candidatus Dormiibacterota</taxon>
        <taxon>Candidatus Dormibacteria</taxon>
        <taxon>Candidatus Aeolococcales</taxon>
        <taxon>Candidatus Aeolococcaceae</taxon>
        <taxon>Candidatus Aeolococcus</taxon>
    </lineage>
</organism>
<dbReference type="GO" id="GO:0003677">
    <property type="term" value="F:DNA binding"/>
    <property type="evidence" value="ECO:0007669"/>
    <property type="project" value="UniProtKB-KW"/>
</dbReference>
<evidence type="ECO:0000313" key="10">
    <source>
        <dbReference type="EMBL" id="PZR81682.1"/>
    </source>
</evidence>
<comment type="similarity">
    <text evidence="1">Belongs to the N(4)/N(6)-methyltransferase family. N(4) subfamily.</text>
</comment>
<dbReference type="GO" id="GO:0015667">
    <property type="term" value="F:site-specific DNA-methyltransferase (cytosine-N4-specific) activity"/>
    <property type="evidence" value="ECO:0007669"/>
    <property type="project" value="UniProtKB-EC"/>
</dbReference>
<feature type="domain" description="DNA methylase N-4/N-6" evidence="9">
    <location>
        <begin position="67"/>
        <end position="302"/>
    </location>
</feature>
<dbReference type="GO" id="GO:0009307">
    <property type="term" value="P:DNA restriction-modification system"/>
    <property type="evidence" value="ECO:0007669"/>
    <property type="project" value="UniProtKB-KW"/>
</dbReference>
<evidence type="ECO:0000256" key="3">
    <source>
        <dbReference type="ARBA" id="ARBA00022679"/>
    </source>
</evidence>
<dbReference type="SUPFAM" id="SSF53335">
    <property type="entry name" value="S-adenosyl-L-methionine-dependent methyltransferases"/>
    <property type="match status" value="1"/>
</dbReference>
<dbReference type="PANTHER" id="PTHR13370">
    <property type="entry name" value="RNA METHYLASE-RELATED"/>
    <property type="match status" value="1"/>
</dbReference>
<evidence type="ECO:0000256" key="4">
    <source>
        <dbReference type="ARBA" id="ARBA00022691"/>
    </source>
</evidence>
<keyword evidence="5" id="KW-0680">Restriction system</keyword>
<evidence type="ECO:0000256" key="6">
    <source>
        <dbReference type="ARBA" id="ARBA00023125"/>
    </source>
</evidence>
<evidence type="ECO:0000313" key="11">
    <source>
        <dbReference type="Proteomes" id="UP000248724"/>
    </source>
</evidence>
<proteinExistence type="inferred from homology"/>
<evidence type="ECO:0000256" key="1">
    <source>
        <dbReference type="ARBA" id="ARBA00010203"/>
    </source>
</evidence>
<protein>
    <recommendedName>
        <fullName evidence="8">Methyltransferase</fullName>
        <ecNumber evidence="8">2.1.1.-</ecNumber>
    </recommendedName>
</protein>
<dbReference type="PANTHER" id="PTHR13370:SF3">
    <property type="entry name" value="TRNA (GUANINE(10)-N2)-METHYLTRANSFERASE HOMOLOG"/>
    <property type="match status" value="1"/>
</dbReference>
<accession>A0A2W5Z8K8</accession>
<dbReference type="Pfam" id="PF01555">
    <property type="entry name" value="N6_N4_Mtase"/>
    <property type="match status" value="1"/>
</dbReference>
<dbReference type="PROSITE" id="PS00093">
    <property type="entry name" value="N4_MTASE"/>
    <property type="match status" value="1"/>
</dbReference>
<keyword evidence="4" id="KW-0949">S-adenosyl-L-methionine</keyword>
<sequence>MFGAGEQPLTLPGMVPQIRRPGAYHRHQMGSLPESSLASAAFSTDLGALILDDCLSLLCQVPDNTFDLVMTSPPYDGQPKYGNGERYERGWYEDKFLKVTGEVLRTLKPHGSFVLNYRSRRHQGERGTLQYELVLWLRDQGFKFCDDFVWGKPSPPPGRWKRHLKDGVEYCFQFAKSADWQFFPEHCLRPARWDRKDVERRKKLPHNYDRVNEPSGQGRRRVQAGPEMVRPSTLLYMEPEFLPNPTEHPARFPVELPSFFIKLLTEPGQLVFDPFGGTCTTAVAAEKLDRRWLTCEIDERYTVVLSERMKKGR</sequence>
<dbReference type="InterPro" id="IPR029063">
    <property type="entry name" value="SAM-dependent_MTases_sf"/>
</dbReference>
<evidence type="ECO:0000256" key="5">
    <source>
        <dbReference type="ARBA" id="ARBA00022747"/>
    </source>
</evidence>
<dbReference type="GO" id="GO:0032259">
    <property type="term" value="P:methylation"/>
    <property type="evidence" value="ECO:0007669"/>
    <property type="project" value="UniProtKB-KW"/>
</dbReference>
<evidence type="ECO:0000256" key="7">
    <source>
        <dbReference type="ARBA" id="ARBA00049120"/>
    </source>
</evidence>
<keyword evidence="2" id="KW-0489">Methyltransferase</keyword>
<dbReference type="GO" id="GO:0008170">
    <property type="term" value="F:N-methyltransferase activity"/>
    <property type="evidence" value="ECO:0007669"/>
    <property type="project" value="InterPro"/>
</dbReference>
<dbReference type="Gene3D" id="3.40.50.150">
    <property type="entry name" value="Vaccinia Virus protein VP39"/>
    <property type="match status" value="1"/>
</dbReference>
<comment type="caution">
    <text evidence="10">The sequence shown here is derived from an EMBL/GenBank/DDBJ whole genome shotgun (WGS) entry which is preliminary data.</text>
</comment>
<dbReference type="EMBL" id="QHBU01000100">
    <property type="protein sequence ID" value="PZR81682.1"/>
    <property type="molecule type" value="Genomic_DNA"/>
</dbReference>
<dbReference type="InterPro" id="IPR002941">
    <property type="entry name" value="DNA_methylase_N4/N6"/>
</dbReference>
<dbReference type="GO" id="GO:0005737">
    <property type="term" value="C:cytoplasm"/>
    <property type="evidence" value="ECO:0007669"/>
    <property type="project" value="TreeGrafter"/>
</dbReference>
<evidence type="ECO:0000259" key="9">
    <source>
        <dbReference type="Pfam" id="PF01555"/>
    </source>
</evidence>
<dbReference type="PRINTS" id="PR00508">
    <property type="entry name" value="S21N4MTFRASE"/>
</dbReference>
<evidence type="ECO:0000256" key="8">
    <source>
        <dbReference type="RuleBase" id="RU362026"/>
    </source>
</evidence>
<dbReference type="Proteomes" id="UP000248724">
    <property type="component" value="Unassembled WGS sequence"/>
</dbReference>
<dbReference type="EC" id="2.1.1.-" evidence="8"/>
<dbReference type="InterPro" id="IPR017985">
    <property type="entry name" value="MeTrfase_CN4_CS"/>
</dbReference>
<evidence type="ECO:0000256" key="2">
    <source>
        <dbReference type="ARBA" id="ARBA00022603"/>
    </source>
</evidence>